<organism evidence="1 2">
    <name type="scientific">Adineta ricciae</name>
    <name type="common">Rotifer</name>
    <dbReference type="NCBI Taxonomy" id="249248"/>
    <lineage>
        <taxon>Eukaryota</taxon>
        <taxon>Metazoa</taxon>
        <taxon>Spiralia</taxon>
        <taxon>Gnathifera</taxon>
        <taxon>Rotifera</taxon>
        <taxon>Eurotatoria</taxon>
        <taxon>Bdelloidea</taxon>
        <taxon>Adinetida</taxon>
        <taxon>Adinetidae</taxon>
        <taxon>Adineta</taxon>
    </lineage>
</organism>
<accession>A0A816CCP2</accession>
<proteinExistence type="predicted"/>
<protein>
    <submittedName>
        <fullName evidence="1">Uncharacterized protein</fullName>
    </submittedName>
</protein>
<reference evidence="1" key="1">
    <citation type="submission" date="2021-02" db="EMBL/GenBank/DDBJ databases">
        <authorList>
            <person name="Nowell W R."/>
        </authorList>
    </citation>
    <scope>NUCLEOTIDE SEQUENCE</scope>
</reference>
<dbReference type="AlphaFoldDB" id="A0A816CCP2"/>
<evidence type="ECO:0000313" key="1">
    <source>
        <dbReference type="EMBL" id="CAF1622840.1"/>
    </source>
</evidence>
<name>A0A816CCP2_ADIRI</name>
<evidence type="ECO:0000313" key="2">
    <source>
        <dbReference type="Proteomes" id="UP000663828"/>
    </source>
</evidence>
<dbReference type="EMBL" id="CAJNOR010007761">
    <property type="protein sequence ID" value="CAF1622840.1"/>
    <property type="molecule type" value="Genomic_DNA"/>
</dbReference>
<dbReference type="Proteomes" id="UP000663828">
    <property type="component" value="Unassembled WGS sequence"/>
</dbReference>
<gene>
    <name evidence="1" type="ORF">XAT740_LOCUS50483</name>
</gene>
<sequence length="142" mass="16140">MHRSSRGSLRQLSSQVFDRFCLQISPEIQQKVKWLNVESKSMEHILLSANYPNSYGLGIYHIEDETFLRILTENASVFHIIPNQISSLVIHIVQGTFPTLPSDGNSDIFTYIITECSKLRSLCVGPSVFHHHQLSYRLAAPV</sequence>
<comment type="caution">
    <text evidence="1">The sequence shown here is derived from an EMBL/GenBank/DDBJ whole genome shotgun (WGS) entry which is preliminary data.</text>
</comment>
<keyword evidence="2" id="KW-1185">Reference proteome</keyword>